<dbReference type="EMBL" id="BKCJ011352516">
    <property type="protein sequence ID" value="GFD24438.1"/>
    <property type="molecule type" value="Genomic_DNA"/>
</dbReference>
<feature type="compositionally biased region" description="Low complexity" evidence="1">
    <location>
        <begin position="124"/>
        <end position="134"/>
    </location>
</feature>
<evidence type="ECO:0000313" key="2">
    <source>
        <dbReference type="EMBL" id="GFD24438.1"/>
    </source>
</evidence>
<feature type="non-terminal residue" evidence="2">
    <location>
        <position position="1"/>
    </location>
</feature>
<reference evidence="2" key="1">
    <citation type="journal article" date="2019" name="Sci. Rep.">
        <title>Draft genome of Tanacetum cinerariifolium, the natural source of mosquito coil.</title>
        <authorList>
            <person name="Yamashiro T."/>
            <person name="Shiraishi A."/>
            <person name="Satake H."/>
            <person name="Nakayama K."/>
        </authorList>
    </citation>
    <scope>NUCLEOTIDE SEQUENCE</scope>
</reference>
<evidence type="ECO:0000256" key="1">
    <source>
        <dbReference type="SAM" id="MobiDB-lite"/>
    </source>
</evidence>
<feature type="region of interest" description="Disordered" evidence="1">
    <location>
        <begin position="117"/>
        <end position="139"/>
    </location>
</feature>
<protein>
    <submittedName>
        <fullName evidence="2">Uncharacterized protein</fullName>
    </submittedName>
</protein>
<dbReference type="AlphaFoldDB" id="A0A699USY6"/>
<comment type="caution">
    <text evidence="2">The sequence shown here is derived from an EMBL/GenBank/DDBJ whole genome shotgun (WGS) entry which is preliminary data.</text>
</comment>
<sequence length="159" mass="16818">KFTRPASGHEALPDHQRLPRVCAAAAAPASAAERGGRGHRAAPAARPRAGKYGAGFLHHFGQTHAQRARALRAASVRLQRGRALVYRARPDAAGFHHPAVRLLGLLAAGSAVFVGPRGGHHPGPHSSHQPGVPGHPRPVQQADYHFAARKPAALRRPLL</sequence>
<proteinExistence type="predicted"/>
<feature type="non-terminal residue" evidence="2">
    <location>
        <position position="159"/>
    </location>
</feature>
<accession>A0A699USY6</accession>
<gene>
    <name evidence="2" type="ORF">Tci_896407</name>
</gene>
<organism evidence="2">
    <name type="scientific">Tanacetum cinerariifolium</name>
    <name type="common">Dalmatian daisy</name>
    <name type="synonym">Chrysanthemum cinerariifolium</name>
    <dbReference type="NCBI Taxonomy" id="118510"/>
    <lineage>
        <taxon>Eukaryota</taxon>
        <taxon>Viridiplantae</taxon>
        <taxon>Streptophyta</taxon>
        <taxon>Embryophyta</taxon>
        <taxon>Tracheophyta</taxon>
        <taxon>Spermatophyta</taxon>
        <taxon>Magnoliopsida</taxon>
        <taxon>eudicotyledons</taxon>
        <taxon>Gunneridae</taxon>
        <taxon>Pentapetalae</taxon>
        <taxon>asterids</taxon>
        <taxon>campanulids</taxon>
        <taxon>Asterales</taxon>
        <taxon>Asteraceae</taxon>
        <taxon>Asteroideae</taxon>
        <taxon>Anthemideae</taxon>
        <taxon>Anthemidinae</taxon>
        <taxon>Tanacetum</taxon>
    </lineage>
</organism>
<name>A0A699USY6_TANCI</name>